<proteinExistence type="predicted"/>
<evidence type="ECO:0000259" key="3">
    <source>
        <dbReference type="Pfam" id="PF03446"/>
    </source>
</evidence>
<dbReference type="SUPFAM" id="SSF48179">
    <property type="entry name" value="6-phosphogluconate dehydrogenase C-terminal domain-like"/>
    <property type="match status" value="1"/>
</dbReference>
<dbReference type="InterPro" id="IPR013328">
    <property type="entry name" value="6PGD_dom2"/>
</dbReference>
<dbReference type="Pfam" id="PF03446">
    <property type="entry name" value="NAD_binding_2"/>
    <property type="match status" value="1"/>
</dbReference>
<feature type="domain" description="3-hydroxyisobutyrate dehydrogenase-like NAD-binding" evidence="4">
    <location>
        <begin position="164"/>
        <end position="283"/>
    </location>
</feature>
<comment type="caution">
    <text evidence="5">The sequence shown here is derived from an EMBL/GenBank/DDBJ whole genome shotgun (WGS) entry which is preliminary data.</text>
</comment>
<dbReference type="EMBL" id="JAPDDR010000008">
    <property type="protein sequence ID" value="MCW1915145.1"/>
    <property type="molecule type" value="Genomic_DNA"/>
</dbReference>
<keyword evidence="6" id="KW-1185">Reference proteome</keyword>
<dbReference type="Gene3D" id="1.10.1040.10">
    <property type="entry name" value="N-(1-d-carboxylethyl)-l-norvaline Dehydrogenase, domain 2"/>
    <property type="match status" value="1"/>
</dbReference>
<protein>
    <submittedName>
        <fullName evidence="5">NAD(P)-dependent oxidoreductase</fullName>
    </submittedName>
</protein>
<reference evidence="5" key="1">
    <citation type="submission" date="2022-10" db="EMBL/GenBank/DDBJ databases">
        <title>Luteolibacter sp. GHJ8, whole genome shotgun sequencing project.</title>
        <authorList>
            <person name="Zhao G."/>
            <person name="Shen L."/>
        </authorList>
    </citation>
    <scope>NUCLEOTIDE SEQUENCE</scope>
    <source>
        <strain evidence="5">GHJ8</strain>
    </source>
</reference>
<dbReference type="InterPro" id="IPR015815">
    <property type="entry name" value="HIBADH-related"/>
</dbReference>
<gene>
    <name evidence="5" type="ORF">OJ996_16280</name>
</gene>
<keyword evidence="2" id="KW-0520">NAD</keyword>
<dbReference type="InterPro" id="IPR006115">
    <property type="entry name" value="6PGDH_NADP-bd"/>
</dbReference>
<dbReference type="InterPro" id="IPR036291">
    <property type="entry name" value="NAD(P)-bd_dom_sf"/>
</dbReference>
<name>A0ABT3G5N1_9BACT</name>
<dbReference type="Proteomes" id="UP001165653">
    <property type="component" value="Unassembled WGS sequence"/>
</dbReference>
<dbReference type="Pfam" id="PF14833">
    <property type="entry name" value="NAD_binding_11"/>
    <property type="match status" value="1"/>
</dbReference>
<dbReference type="RefSeq" id="WP_264514684.1">
    <property type="nucleotide sequence ID" value="NZ_JAPDDR010000008.1"/>
</dbReference>
<evidence type="ECO:0000313" key="5">
    <source>
        <dbReference type="EMBL" id="MCW1915145.1"/>
    </source>
</evidence>
<feature type="domain" description="6-phosphogluconate dehydrogenase NADP-binding" evidence="3">
    <location>
        <begin position="5"/>
        <end position="160"/>
    </location>
</feature>
<dbReference type="InterPro" id="IPR008927">
    <property type="entry name" value="6-PGluconate_DH-like_C_sf"/>
</dbReference>
<evidence type="ECO:0000259" key="4">
    <source>
        <dbReference type="Pfam" id="PF14833"/>
    </source>
</evidence>
<dbReference type="PIRSF" id="PIRSF000103">
    <property type="entry name" value="HIBADH"/>
    <property type="match status" value="1"/>
</dbReference>
<dbReference type="SUPFAM" id="SSF51735">
    <property type="entry name" value="NAD(P)-binding Rossmann-fold domains"/>
    <property type="match status" value="1"/>
</dbReference>
<dbReference type="InterPro" id="IPR029154">
    <property type="entry name" value="HIBADH-like_NADP-bd"/>
</dbReference>
<evidence type="ECO:0000313" key="6">
    <source>
        <dbReference type="Proteomes" id="UP001165653"/>
    </source>
</evidence>
<dbReference type="Gene3D" id="3.40.50.720">
    <property type="entry name" value="NAD(P)-binding Rossmann-like Domain"/>
    <property type="match status" value="1"/>
</dbReference>
<dbReference type="PANTHER" id="PTHR43580:SF8">
    <property type="entry name" value="6-PHOSPHOGLUCONATE DEHYDROGENASE NADP-BINDING DOMAIN-CONTAINING PROTEIN-RELATED"/>
    <property type="match status" value="1"/>
</dbReference>
<organism evidence="5 6">
    <name type="scientific">Luteolibacter rhizosphaerae</name>
    <dbReference type="NCBI Taxonomy" id="2989719"/>
    <lineage>
        <taxon>Bacteria</taxon>
        <taxon>Pseudomonadati</taxon>
        <taxon>Verrucomicrobiota</taxon>
        <taxon>Verrucomicrobiia</taxon>
        <taxon>Verrucomicrobiales</taxon>
        <taxon>Verrucomicrobiaceae</taxon>
        <taxon>Luteolibacter</taxon>
    </lineage>
</organism>
<accession>A0ABT3G5N1</accession>
<evidence type="ECO:0000256" key="2">
    <source>
        <dbReference type="ARBA" id="ARBA00023027"/>
    </source>
</evidence>
<sequence>MTSWNIAVLGLGIIGSRASKNLQQAQAVGDSGIASVTCWNRTPKSQPGELPTLEEAVASANLVLLYLKDSVAVWEVAAKVLACPLEGRVLVNHSTIDLATTKWLAGECAAQGIVFLDCPFTGSREAAAAGGLVYYAGGPADWIDKVEPVLLKSGKSVLRCGEVGTATIMKLVTNLISACTVQALAEALATATSHGISPAALTEAVDLNASGSVLAAMKLPTMATGDFDTHFSLANMLKDSRYVLDLAAEAGLDTPSIRTVSARMAELCDQGLAEKDYSALAAPYLKA</sequence>
<dbReference type="PANTHER" id="PTHR43580">
    <property type="entry name" value="OXIDOREDUCTASE GLYR1-RELATED"/>
    <property type="match status" value="1"/>
</dbReference>
<evidence type="ECO:0000256" key="1">
    <source>
        <dbReference type="ARBA" id="ARBA00023002"/>
    </source>
</evidence>
<keyword evidence="1" id="KW-0560">Oxidoreductase</keyword>
<dbReference type="InterPro" id="IPR051265">
    <property type="entry name" value="HIBADH-related_NP60_sf"/>
</dbReference>